<evidence type="ECO:0000313" key="2">
    <source>
        <dbReference type="Proteomes" id="UP000076152"/>
    </source>
</evidence>
<protein>
    <submittedName>
        <fullName evidence="1">HEAT repeat protein</fullName>
    </submittedName>
</protein>
<accession>A0AB33BBE0</accession>
<dbReference type="InterPro" id="IPR011989">
    <property type="entry name" value="ARM-like"/>
</dbReference>
<sequence>MELEEVGHYVNFMAEGADFDPCSEEPPLERLYQALREDEDIAKKFVSITNSHAAFIQFLEENEDYWQFFDEGCMKWQSCITLMASSEYYSVRIRAVDASKLIAHQLKHDSNPNVRAACVSRSTKIANELMHDEHRFVRAVCALQSESLGLALMHDTDDLVREYCTKWEACAKNYVEDTCEAVRWHSICRHPHLAKYFIYDPSPKIRKLCFHKDTALVELLKDDADSDVRMKILVEHPEMAQYYLNDENECIRNIALEKLKYGK</sequence>
<gene>
    <name evidence="1" type="ORF">IEC338SC_3410</name>
</gene>
<dbReference type="Proteomes" id="UP000076152">
    <property type="component" value="Chromosome"/>
</dbReference>
<dbReference type="Gene3D" id="1.25.10.10">
    <property type="entry name" value="Leucine-rich Repeat Variant"/>
    <property type="match status" value="1"/>
</dbReference>
<reference evidence="1 2" key="1">
    <citation type="submission" date="2016-04" db="EMBL/GenBank/DDBJ databases">
        <title>Complete genome sequencing of OXA-72 bearing Acinetobacter pittii strain IEC338SC.</title>
        <authorList>
            <person name="Brasiliense D.M."/>
            <person name="Lima K.V."/>
            <person name="Souza C.O."/>
            <person name="Dutra L.G."/>
            <person name="Mamizuka E.M."/>
            <person name="Perez-Chaparro P.J."/>
            <person name="McCulloch J.A."/>
        </authorList>
    </citation>
    <scope>NUCLEOTIDE SEQUENCE [LARGE SCALE GENOMIC DNA]</scope>
    <source>
        <strain evidence="1 2">IEC338SC</strain>
    </source>
</reference>
<organism evidence="1 2">
    <name type="scientific">Acinetobacter pittii</name>
    <name type="common">Acinetobacter genomosp. 3</name>
    <dbReference type="NCBI Taxonomy" id="48296"/>
    <lineage>
        <taxon>Bacteria</taxon>
        <taxon>Pseudomonadati</taxon>
        <taxon>Pseudomonadota</taxon>
        <taxon>Gammaproteobacteria</taxon>
        <taxon>Moraxellales</taxon>
        <taxon>Moraxellaceae</taxon>
        <taxon>Acinetobacter</taxon>
        <taxon>Acinetobacter calcoaceticus/baumannii complex</taxon>
    </lineage>
</organism>
<dbReference type="RefSeq" id="WP_063099481.1">
    <property type="nucleotide sequence ID" value="NZ_CP015145.1"/>
</dbReference>
<dbReference type="EMBL" id="CP015145">
    <property type="protein sequence ID" value="AMX20520.1"/>
    <property type="molecule type" value="Genomic_DNA"/>
</dbReference>
<dbReference type="SUPFAM" id="SSF48371">
    <property type="entry name" value="ARM repeat"/>
    <property type="match status" value="1"/>
</dbReference>
<dbReference type="AlphaFoldDB" id="A0AB33BBE0"/>
<proteinExistence type="predicted"/>
<dbReference type="InterPro" id="IPR016024">
    <property type="entry name" value="ARM-type_fold"/>
</dbReference>
<evidence type="ECO:0000313" key="1">
    <source>
        <dbReference type="EMBL" id="AMX20520.1"/>
    </source>
</evidence>
<name>A0AB33BBE0_ACIPI</name>